<dbReference type="EMBL" id="JAULSW010000004">
    <property type="protein sequence ID" value="KAK3385803.1"/>
    <property type="molecule type" value="Genomic_DNA"/>
</dbReference>
<proteinExistence type="predicted"/>
<feature type="region of interest" description="Disordered" evidence="1">
    <location>
        <begin position="1"/>
        <end position="25"/>
    </location>
</feature>
<reference evidence="2" key="1">
    <citation type="journal article" date="2023" name="Mol. Phylogenet. Evol.">
        <title>Genome-scale phylogeny and comparative genomics of the fungal order Sordariales.</title>
        <authorList>
            <person name="Hensen N."/>
            <person name="Bonometti L."/>
            <person name="Westerberg I."/>
            <person name="Brannstrom I.O."/>
            <person name="Guillou S."/>
            <person name="Cros-Aarteil S."/>
            <person name="Calhoun S."/>
            <person name="Haridas S."/>
            <person name="Kuo A."/>
            <person name="Mondo S."/>
            <person name="Pangilinan J."/>
            <person name="Riley R."/>
            <person name="LaButti K."/>
            <person name="Andreopoulos B."/>
            <person name="Lipzen A."/>
            <person name="Chen C."/>
            <person name="Yan M."/>
            <person name="Daum C."/>
            <person name="Ng V."/>
            <person name="Clum A."/>
            <person name="Steindorff A."/>
            <person name="Ohm R.A."/>
            <person name="Martin F."/>
            <person name="Silar P."/>
            <person name="Natvig D.O."/>
            <person name="Lalanne C."/>
            <person name="Gautier V."/>
            <person name="Ament-Velasquez S.L."/>
            <person name="Kruys A."/>
            <person name="Hutchinson M.I."/>
            <person name="Powell A.J."/>
            <person name="Barry K."/>
            <person name="Miller A.N."/>
            <person name="Grigoriev I.V."/>
            <person name="Debuchy R."/>
            <person name="Gladieux P."/>
            <person name="Hiltunen Thoren M."/>
            <person name="Johannesson H."/>
        </authorList>
    </citation>
    <scope>NUCLEOTIDE SEQUENCE</scope>
    <source>
        <strain evidence="2">CBS 232.78</strain>
    </source>
</reference>
<dbReference type="Proteomes" id="UP001285441">
    <property type="component" value="Unassembled WGS sequence"/>
</dbReference>
<accession>A0AAE0NQE4</accession>
<gene>
    <name evidence="2" type="ORF">B0H63DRAFT_187735</name>
</gene>
<feature type="region of interest" description="Disordered" evidence="1">
    <location>
        <begin position="169"/>
        <end position="208"/>
    </location>
</feature>
<feature type="compositionally biased region" description="Polar residues" evidence="1">
    <location>
        <begin position="179"/>
        <end position="193"/>
    </location>
</feature>
<name>A0AAE0NQE4_9PEZI</name>
<organism evidence="2 3">
    <name type="scientific">Podospora didyma</name>
    <dbReference type="NCBI Taxonomy" id="330526"/>
    <lineage>
        <taxon>Eukaryota</taxon>
        <taxon>Fungi</taxon>
        <taxon>Dikarya</taxon>
        <taxon>Ascomycota</taxon>
        <taxon>Pezizomycotina</taxon>
        <taxon>Sordariomycetes</taxon>
        <taxon>Sordariomycetidae</taxon>
        <taxon>Sordariales</taxon>
        <taxon>Podosporaceae</taxon>
        <taxon>Podospora</taxon>
    </lineage>
</organism>
<evidence type="ECO:0000313" key="2">
    <source>
        <dbReference type="EMBL" id="KAK3385803.1"/>
    </source>
</evidence>
<reference evidence="2" key="2">
    <citation type="submission" date="2023-06" db="EMBL/GenBank/DDBJ databases">
        <authorList>
            <consortium name="Lawrence Berkeley National Laboratory"/>
            <person name="Haridas S."/>
            <person name="Hensen N."/>
            <person name="Bonometti L."/>
            <person name="Westerberg I."/>
            <person name="Brannstrom I.O."/>
            <person name="Guillou S."/>
            <person name="Cros-Aarteil S."/>
            <person name="Calhoun S."/>
            <person name="Kuo A."/>
            <person name="Mondo S."/>
            <person name="Pangilinan J."/>
            <person name="Riley R."/>
            <person name="LaButti K."/>
            <person name="Andreopoulos B."/>
            <person name="Lipzen A."/>
            <person name="Chen C."/>
            <person name="Yanf M."/>
            <person name="Daum C."/>
            <person name="Ng V."/>
            <person name="Clum A."/>
            <person name="Steindorff A."/>
            <person name="Ohm R."/>
            <person name="Martin F."/>
            <person name="Silar P."/>
            <person name="Natvig D."/>
            <person name="Lalanne C."/>
            <person name="Gautier V."/>
            <person name="Ament-velasquez S.L."/>
            <person name="Kruys A."/>
            <person name="Hutchinson M.I."/>
            <person name="Powell A.J."/>
            <person name="Barry K."/>
            <person name="Miller A.N."/>
            <person name="Grigoriev I.V."/>
            <person name="Debuchy R."/>
            <person name="Gladieux P."/>
            <person name="Thoren M.H."/>
            <person name="Johannesson H."/>
        </authorList>
    </citation>
    <scope>NUCLEOTIDE SEQUENCE</scope>
    <source>
        <strain evidence="2">CBS 232.78</strain>
    </source>
</reference>
<feature type="region of interest" description="Disordered" evidence="1">
    <location>
        <begin position="266"/>
        <end position="296"/>
    </location>
</feature>
<comment type="caution">
    <text evidence="2">The sequence shown here is derived from an EMBL/GenBank/DDBJ whole genome shotgun (WGS) entry which is preliminary data.</text>
</comment>
<protein>
    <submittedName>
        <fullName evidence="2">Uncharacterized protein</fullName>
    </submittedName>
</protein>
<dbReference type="AlphaFoldDB" id="A0AAE0NQE4"/>
<evidence type="ECO:0000256" key="1">
    <source>
        <dbReference type="SAM" id="MobiDB-lite"/>
    </source>
</evidence>
<feature type="compositionally biased region" description="Basic and acidic residues" evidence="1">
    <location>
        <begin position="195"/>
        <end position="205"/>
    </location>
</feature>
<sequence length="335" mass="35785">MSSKPPPAADIDTMDLPPPPYTASAPVIGTISPSSTTPTAPLTALAASSLTTHLHTLASRLRTAQQARTTDQATRDLDIITQLVPRIEEFLGAFVSSSSPTASAAELVLVPGGAVPRGWAMTGALERRRAGEFLRVVRVSDPFASLSGKSEKGGTPISPTKKSYAYAHAYDDEDGDGDGSNTTKDGEAPSSSREAGFDEWGRFDSNESYDNTNVPTASWWYFRDEAMARRLAGYLQPRANVKVERKHVQAAVVAEKKGWRWGFGGGGGGKKSAETAAPVSPGLARPGVAEMPAPDDGVSMTVRAEEIRFRRENDFGVWESLSGFGIVVTVKVRRM</sequence>
<keyword evidence="3" id="KW-1185">Reference proteome</keyword>
<evidence type="ECO:0000313" key="3">
    <source>
        <dbReference type="Proteomes" id="UP001285441"/>
    </source>
</evidence>